<sequence>MKDVKPDFRLVDKTSPVHIQVFAGNSSDGPVHEELPARVVGATAYELLSSPGLALNMARGDVISIKNKNTHAVVLERGGNFCIHIYADSIPAADIAELEVDVRRELGGTLDGVFEGNLSLAVPASNGMNKINEVFDRFRDRTGIQWYYANIYQNLDDDDDETLLNWWLEG</sequence>
<dbReference type="EMBL" id="CP029608">
    <property type="protein sequence ID" value="AXI61249.1"/>
    <property type="molecule type" value="Genomic_DNA"/>
</dbReference>
<proteinExistence type="predicted"/>
<dbReference type="Proteomes" id="UP000253720">
    <property type="component" value="Chromosome"/>
</dbReference>
<accession>A0A345RPN3</accession>
<keyword evidence="2" id="KW-1185">Reference proteome</keyword>
<evidence type="ECO:0000313" key="1">
    <source>
        <dbReference type="EMBL" id="AXI61249.1"/>
    </source>
</evidence>
<reference evidence="1 2" key="1">
    <citation type="submission" date="2018-05" db="EMBL/GenBank/DDBJ databases">
        <title>Complete genome sequence of Pseudomonas kribbensis 46-2(T).</title>
        <authorList>
            <person name="Jeong H."/>
            <person name="Lee S.-G."/>
            <person name="Rha E."/>
            <person name="Kim H."/>
        </authorList>
    </citation>
    <scope>NUCLEOTIDE SEQUENCE [LARGE SCALE GENOMIC DNA]</scope>
    <source>
        <strain evidence="1 2">46-2</strain>
    </source>
</reference>
<name>A0A345RPN3_9PSED</name>
<dbReference type="AlphaFoldDB" id="A0A345RPN3"/>
<dbReference type="KEGG" id="pke:DLD99_12445"/>
<gene>
    <name evidence="1" type="ORF">DLD99_12445</name>
</gene>
<protein>
    <recommendedName>
        <fullName evidence="3">DUF4265 domain-containing protein</fullName>
    </recommendedName>
</protein>
<evidence type="ECO:0000313" key="2">
    <source>
        <dbReference type="Proteomes" id="UP000253720"/>
    </source>
</evidence>
<dbReference type="Pfam" id="PF14085">
    <property type="entry name" value="DUF4265"/>
    <property type="match status" value="1"/>
</dbReference>
<organism evidence="1 2">
    <name type="scientific">Pseudomonas kribbensis</name>
    <dbReference type="NCBI Taxonomy" id="1628086"/>
    <lineage>
        <taxon>Bacteria</taxon>
        <taxon>Pseudomonadati</taxon>
        <taxon>Pseudomonadota</taxon>
        <taxon>Gammaproteobacteria</taxon>
        <taxon>Pseudomonadales</taxon>
        <taxon>Pseudomonadaceae</taxon>
        <taxon>Pseudomonas</taxon>
    </lineage>
</organism>
<evidence type="ECO:0008006" key="3">
    <source>
        <dbReference type="Google" id="ProtNLM"/>
    </source>
</evidence>
<dbReference type="InterPro" id="IPR025361">
    <property type="entry name" value="DUF4265"/>
</dbReference>